<dbReference type="Proteomes" id="UP000540989">
    <property type="component" value="Unassembled WGS sequence"/>
</dbReference>
<comment type="caution">
    <text evidence="1">The sequence shown here is derived from an EMBL/GenBank/DDBJ whole genome shotgun (WGS) entry which is preliminary data.</text>
</comment>
<protein>
    <submittedName>
        <fullName evidence="1">Uncharacterized protein</fullName>
    </submittedName>
</protein>
<dbReference type="EMBL" id="JACHIP010000003">
    <property type="protein sequence ID" value="MBB5057461.1"/>
    <property type="molecule type" value="Genomic_DNA"/>
</dbReference>
<sequence length="292" mass="32398">MSEDELNAPRYVIRSGKRYIAGVHKLTDNLSDAITDTQNACRIFVHHFSPEASEEPFMVERLVVERNGFATGSEPEEPYAAPLLSRRDLTRWGGTRHNSALAECAEVEERRSEIISVHMDALSRSQMSKPFVDDYHASLAAPKGLEPDWHLSLFATRIFYAGVLSGRKEGGRRDDRGELVLDAPGLGLRHDSALAECAEREEGTSAIDAFSDHMTMLTSSPMFKLLVDSYHADLAKSEPLESDWYLAQFAARLFYAGVIAGRRENGQRAVTGHLIMDDPCSYEPKGAVINPA</sequence>
<proteinExistence type="predicted"/>
<organism evidence="1 2">
    <name type="scientific">Granulicella aggregans</name>
    <dbReference type="NCBI Taxonomy" id="474949"/>
    <lineage>
        <taxon>Bacteria</taxon>
        <taxon>Pseudomonadati</taxon>
        <taxon>Acidobacteriota</taxon>
        <taxon>Terriglobia</taxon>
        <taxon>Terriglobales</taxon>
        <taxon>Acidobacteriaceae</taxon>
        <taxon>Granulicella</taxon>
    </lineage>
</organism>
<reference evidence="1 2" key="1">
    <citation type="submission" date="2020-08" db="EMBL/GenBank/DDBJ databases">
        <title>Genomic Encyclopedia of Type Strains, Phase IV (KMG-V): Genome sequencing to study the core and pangenomes of soil and plant-associated prokaryotes.</title>
        <authorList>
            <person name="Whitman W."/>
        </authorList>
    </citation>
    <scope>NUCLEOTIDE SEQUENCE [LARGE SCALE GENOMIC DNA]</scope>
    <source>
        <strain evidence="1 2">M8UP14</strain>
    </source>
</reference>
<name>A0A7W7ZDQ6_9BACT</name>
<dbReference type="AlphaFoldDB" id="A0A7W7ZDQ6"/>
<accession>A0A7W7ZDQ6</accession>
<gene>
    <name evidence="1" type="ORF">HDF16_002167</name>
</gene>
<keyword evidence="2" id="KW-1185">Reference proteome</keyword>
<evidence type="ECO:0000313" key="2">
    <source>
        <dbReference type="Proteomes" id="UP000540989"/>
    </source>
</evidence>
<evidence type="ECO:0000313" key="1">
    <source>
        <dbReference type="EMBL" id="MBB5057461.1"/>
    </source>
</evidence>